<reference evidence="1" key="1">
    <citation type="submission" date="2022-08" db="EMBL/GenBank/DDBJ databases">
        <title>Polycladomyces zharkentsis sp. nov., a novel thermophilic CMC and starch-degrading bacterium isolated from a geothermal spring in Kazakhstan.</title>
        <authorList>
            <person name="Mashzhan A."/>
            <person name="Kistaubaeva A."/>
            <person name="Javier-Lopez R."/>
            <person name="Birkeland N.-K."/>
        </authorList>
    </citation>
    <scope>NUCLEOTIDE SEQUENCE</scope>
    <source>
        <strain evidence="1">KSR 13</strain>
    </source>
</reference>
<keyword evidence="2" id="KW-1185">Reference proteome</keyword>
<gene>
    <name evidence="1" type="ORF">NWF35_16235</name>
</gene>
<comment type="caution">
    <text evidence="1">The sequence shown here is derived from an EMBL/GenBank/DDBJ whole genome shotgun (WGS) entry which is preliminary data.</text>
</comment>
<evidence type="ECO:0000313" key="2">
    <source>
        <dbReference type="Proteomes" id="UP001174196"/>
    </source>
</evidence>
<dbReference type="Proteomes" id="UP001174196">
    <property type="component" value="Unassembled WGS sequence"/>
</dbReference>
<dbReference type="SUPFAM" id="SSF53187">
    <property type="entry name" value="Zn-dependent exopeptidases"/>
    <property type="match status" value="1"/>
</dbReference>
<organism evidence="1 2">
    <name type="scientific">Polycladomyces subterraneus</name>
    <dbReference type="NCBI Taxonomy" id="1016997"/>
    <lineage>
        <taxon>Bacteria</taxon>
        <taxon>Bacillati</taxon>
        <taxon>Bacillota</taxon>
        <taxon>Bacilli</taxon>
        <taxon>Bacillales</taxon>
        <taxon>Thermoactinomycetaceae</taxon>
        <taxon>Polycladomyces</taxon>
    </lineage>
</organism>
<accession>A0ABT8IRH3</accession>
<protein>
    <recommendedName>
        <fullName evidence="3">Peptidase M20 dimerisation domain-containing protein</fullName>
    </recommendedName>
</protein>
<name>A0ABT8IRH3_9BACL</name>
<dbReference type="RefSeq" id="WP_301240526.1">
    <property type="nucleotide sequence ID" value="NZ_JANRHH010000055.1"/>
</dbReference>
<proteinExistence type="predicted"/>
<evidence type="ECO:0008006" key="3">
    <source>
        <dbReference type="Google" id="ProtNLM"/>
    </source>
</evidence>
<sequence length="72" mass="8315">MVETLSRLLQVPVVLMGSGLPDANVHFPNEFFLLDNFDKGLRTLVYYWRHLPDVERKEDLTKNPQSARLLCG</sequence>
<evidence type="ECO:0000313" key="1">
    <source>
        <dbReference type="EMBL" id="MDN4595410.1"/>
    </source>
</evidence>
<dbReference type="Gene3D" id="3.40.630.10">
    <property type="entry name" value="Zn peptidases"/>
    <property type="match status" value="1"/>
</dbReference>
<dbReference type="EMBL" id="JANRHH010000055">
    <property type="protein sequence ID" value="MDN4595410.1"/>
    <property type="molecule type" value="Genomic_DNA"/>
</dbReference>